<organism evidence="2 3">
    <name type="scientific">Paroceanicella profunda</name>
    <dbReference type="NCBI Taxonomy" id="2579971"/>
    <lineage>
        <taxon>Bacteria</taxon>
        <taxon>Pseudomonadati</taxon>
        <taxon>Pseudomonadota</taxon>
        <taxon>Alphaproteobacteria</taxon>
        <taxon>Rhodobacterales</taxon>
        <taxon>Paracoccaceae</taxon>
        <taxon>Paroceanicella</taxon>
    </lineage>
</organism>
<accession>A0A5B8FGY9</accession>
<reference evidence="2 3" key="1">
    <citation type="submission" date="2019-06" db="EMBL/GenBank/DDBJ databases">
        <title>Genome sequence of Rhodobacteraceae bacterium D4M1.</title>
        <authorList>
            <person name="Cao J."/>
        </authorList>
    </citation>
    <scope>NUCLEOTIDE SEQUENCE [LARGE SCALE GENOMIC DNA]</scope>
    <source>
        <strain evidence="2 3">D4M1</strain>
    </source>
</reference>
<protein>
    <submittedName>
        <fullName evidence="2">Uncharacterized protein</fullName>
    </submittedName>
</protein>
<feature type="compositionally biased region" description="Gly residues" evidence="1">
    <location>
        <begin position="29"/>
        <end position="44"/>
    </location>
</feature>
<evidence type="ECO:0000313" key="3">
    <source>
        <dbReference type="Proteomes" id="UP000305888"/>
    </source>
</evidence>
<feature type="region of interest" description="Disordered" evidence="1">
    <location>
        <begin position="1"/>
        <end position="89"/>
    </location>
</feature>
<name>A0A5B8FGY9_9RHOB</name>
<keyword evidence="3" id="KW-1185">Reference proteome</keyword>
<dbReference type="Proteomes" id="UP000305888">
    <property type="component" value="Chromosome"/>
</dbReference>
<proteinExistence type="predicted"/>
<dbReference type="AlphaFoldDB" id="A0A5B8FGY9"/>
<evidence type="ECO:0000313" key="2">
    <source>
        <dbReference type="EMBL" id="QDL91811.1"/>
    </source>
</evidence>
<evidence type="ECO:0000256" key="1">
    <source>
        <dbReference type="SAM" id="MobiDB-lite"/>
    </source>
</evidence>
<dbReference type="EMBL" id="CP040818">
    <property type="protein sequence ID" value="QDL91811.1"/>
    <property type="molecule type" value="Genomic_DNA"/>
</dbReference>
<dbReference type="KEGG" id="ppru:FDP22_08500"/>
<sequence length="133" mass="13439">MGTGRPAWGGPAVGSAGRCESRRPDGLWAPGGGAERGGAGGSGRGRCAPVSGTRRAAPEAGRALGIRPQRAPVPDAGRALPGRRAGRFGAGRTAALPTFGAEIRPAGGALPKNRVAFRSFHRKSCQIASRTFA</sequence>
<gene>
    <name evidence="2" type="ORF">FDP22_08500</name>
</gene>